<dbReference type="Pfam" id="PF00339">
    <property type="entry name" value="Arrestin_N"/>
    <property type="match status" value="1"/>
</dbReference>
<reference evidence="2 3" key="1">
    <citation type="submission" date="2019-01" db="EMBL/GenBank/DDBJ databases">
        <title>Draft genome sequences of three monokaryotic isolates of the white-rot basidiomycete fungus Dichomitus squalens.</title>
        <authorList>
            <consortium name="DOE Joint Genome Institute"/>
            <person name="Lopez S.C."/>
            <person name="Andreopoulos B."/>
            <person name="Pangilinan J."/>
            <person name="Lipzen A."/>
            <person name="Riley R."/>
            <person name="Ahrendt S."/>
            <person name="Ng V."/>
            <person name="Barry K."/>
            <person name="Daum C."/>
            <person name="Grigoriev I.V."/>
            <person name="Hilden K.S."/>
            <person name="Makela M.R."/>
            <person name="de Vries R.P."/>
        </authorList>
    </citation>
    <scope>NUCLEOTIDE SEQUENCE [LARGE SCALE GENOMIC DNA]</scope>
    <source>
        <strain evidence="2 3">CBS 464.89</strain>
    </source>
</reference>
<sequence>MSVTSLSAYSQYFKKPAFTVHIPPTLYVAGSSVTGELELDANLLRDDDIERIYVELQGTLLTKNRIAADSREFKIVENEFLRRSTTLWVRDGSGPPALGDVMSIPFELQLPTDAPPSFGFETFMNNAHIRYAVEVTGVRTATFAVNRTVKFPIVVLSNDPIGSGTRAELKLGWPSEWGRLKVESGIRRYPWGDYSHAKMELIVPHMDTFPLFTDIPYSIIITALSAPVKRKGNEGPDKNLYPPIPRSASELDFEMRRFVDMETPYKPSNPEEHVVDIISKAHTPIPPVEVEIGDYLWVPEQGRQDRGRWQRSVTFHSHMNLWYTPTFLTEELKIKYTLLLRVEFPGSGNALRIVMPITIGSGVETSIPLDPASPKTIDLPS</sequence>
<dbReference type="InterPro" id="IPR011021">
    <property type="entry name" value="Arrestin-like_N"/>
</dbReference>
<feature type="domain" description="Arrestin-like N-terminal" evidence="1">
    <location>
        <begin position="23"/>
        <end position="153"/>
    </location>
</feature>
<dbReference type="STRING" id="114155.A0A4Q9PHG6"/>
<dbReference type="GO" id="GO:0015031">
    <property type="term" value="P:protein transport"/>
    <property type="evidence" value="ECO:0007669"/>
    <property type="project" value="TreeGrafter"/>
</dbReference>
<evidence type="ECO:0000259" key="1">
    <source>
        <dbReference type="Pfam" id="PF00339"/>
    </source>
</evidence>
<proteinExistence type="predicted"/>
<organism evidence="2 3">
    <name type="scientific">Dichomitus squalens</name>
    <dbReference type="NCBI Taxonomy" id="114155"/>
    <lineage>
        <taxon>Eukaryota</taxon>
        <taxon>Fungi</taxon>
        <taxon>Dikarya</taxon>
        <taxon>Basidiomycota</taxon>
        <taxon>Agaricomycotina</taxon>
        <taxon>Agaricomycetes</taxon>
        <taxon>Polyporales</taxon>
        <taxon>Polyporaceae</taxon>
        <taxon>Dichomitus</taxon>
    </lineage>
</organism>
<dbReference type="AlphaFoldDB" id="A0A4Q9PHG6"/>
<name>A0A4Q9PHG6_9APHY</name>
<dbReference type="InterPro" id="IPR050357">
    <property type="entry name" value="Arrestin_domain-protein"/>
</dbReference>
<dbReference type="PANTHER" id="PTHR11188">
    <property type="entry name" value="ARRESTIN DOMAIN CONTAINING PROTEIN"/>
    <property type="match status" value="1"/>
</dbReference>
<evidence type="ECO:0000313" key="2">
    <source>
        <dbReference type="EMBL" id="TBU52981.1"/>
    </source>
</evidence>
<protein>
    <recommendedName>
        <fullName evidence="1">Arrestin-like N-terminal domain-containing protein</fullName>
    </recommendedName>
</protein>
<dbReference type="InterPro" id="IPR014756">
    <property type="entry name" value="Ig_E-set"/>
</dbReference>
<dbReference type="PANTHER" id="PTHR11188:SF17">
    <property type="entry name" value="FI21816P1"/>
    <property type="match status" value="1"/>
</dbReference>
<dbReference type="OMA" id="NIAYVRY"/>
<dbReference type="SUPFAM" id="SSF81296">
    <property type="entry name" value="E set domains"/>
    <property type="match status" value="1"/>
</dbReference>
<dbReference type="Proteomes" id="UP000292082">
    <property type="component" value="Unassembled WGS sequence"/>
</dbReference>
<keyword evidence="3" id="KW-1185">Reference proteome</keyword>
<dbReference type="EMBL" id="ML145229">
    <property type="protein sequence ID" value="TBU52981.1"/>
    <property type="molecule type" value="Genomic_DNA"/>
</dbReference>
<dbReference type="InterPro" id="IPR014752">
    <property type="entry name" value="Arrestin-like_C"/>
</dbReference>
<accession>A0A4Q9PHG6</accession>
<gene>
    <name evidence="2" type="ORF">BD310DRAFT_184695</name>
</gene>
<evidence type="ECO:0000313" key="3">
    <source>
        <dbReference type="Proteomes" id="UP000292082"/>
    </source>
</evidence>
<dbReference type="Gene3D" id="2.60.40.640">
    <property type="match status" value="1"/>
</dbReference>
<dbReference type="GO" id="GO:0005737">
    <property type="term" value="C:cytoplasm"/>
    <property type="evidence" value="ECO:0007669"/>
    <property type="project" value="TreeGrafter"/>
</dbReference>